<evidence type="ECO:0000256" key="1">
    <source>
        <dbReference type="SAM" id="MobiDB-lite"/>
    </source>
</evidence>
<gene>
    <name evidence="2" type="ORF">D9619_013452</name>
</gene>
<accession>A0A8H5BTA3</accession>
<sequence>MNLLVQMWRPFKSSPMDRPLYTWGCGQVGCQGNDRSGIRTNEAYAQREWDHATAEECPRREKQRKEMLGDGNPAHGSKSASATPAFGAVPGIVDAQILGEVAAPANLPPGFNPAKGNGKDDQDDENARLRWAMTVNQPSRVHLAAF</sequence>
<organism evidence="2 3">
    <name type="scientific">Psilocybe cf. subviscida</name>
    <dbReference type="NCBI Taxonomy" id="2480587"/>
    <lineage>
        <taxon>Eukaryota</taxon>
        <taxon>Fungi</taxon>
        <taxon>Dikarya</taxon>
        <taxon>Basidiomycota</taxon>
        <taxon>Agaricomycotina</taxon>
        <taxon>Agaricomycetes</taxon>
        <taxon>Agaricomycetidae</taxon>
        <taxon>Agaricales</taxon>
        <taxon>Agaricineae</taxon>
        <taxon>Strophariaceae</taxon>
        <taxon>Psilocybe</taxon>
    </lineage>
</organism>
<feature type="region of interest" description="Disordered" evidence="1">
    <location>
        <begin position="49"/>
        <end position="83"/>
    </location>
</feature>
<dbReference type="Proteomes" id="UP000567179">
    <property type="component" value="Unassembled WGS sequence"/>
</dbReference>
<dbReference type="AlphaFoldDB" id="A0A8H5BTA3"/>
<keyword evidence="3" id="KW-1185">Reference proteome</keyword>
<dbReference type="EMBL" id="JAACJJ010000005">
    <property type="protein sequence ID" value="KAF5328163.1"/>
    <property type="molecule type" value="Genomic_DNA"/>
</dbReference>
<evidence type="ECO:0000313" key="2">
    <source>
        <dbReference type="EMBL" id="KAF5328163.1"/>
    </source>
</evidence>
<evidence type="ECO:0000313" key="3">
    <source>
        <dbReference type="Proteomes" id="UP000567179"/>
    </source>
</evidence>
<feature type="region of interest" description="Disordered" evidence="1">
    <location>
        <begin position="104"/>
        <end position="127"/>
    </location>
</feature>
<proteinExistence type="predicted"/>
<name>A0A8H5BTA3_9AGAR</name>
<reference evidence="2 3" key="1">
    <citation type="journal article" date="2020" name="ISME J.">
        <title>Uncovering the hidden diversity of litter-decomposition mechanisms in mushroom-forming fungi.</title>
        <authorList>
            <person name="Floudas D."/>
            <person name="Bentzer J."/>
            <person name="Ahren D."/>
            <person name="Johansson T."/>
            <person name="Persson P."/>
            <person name="Tunlid A."/>
        </authorList>
    </citation>
    <scope>NUCLEOTIDE SEQUENCE [LARGE SCALE GENOMIC DNA]</scope>
    <source>
        <strain evidence="2 3">CBS 101986</strain>
    </source>
</reference>
<protein>
    <submittedName>
        <fullName evidence="2">Uncharacterized protein</fullName>
    </submittedName>
</protein>
<feature type="compositionally biased region" description="Basic and acidic residues" evidence="1">
    <location>
        <begin position="49"/>
        <end position="68"/>
    </location>
</feature>
<feature type="compositionally biased region" description="Basic and acidic residues" evidence="1">
    <location>
        <begin position="117"/>
        <end position="127"/>
    </location>
</feature>
<comment type="caution">
    <text evidence="2">The sequence shown here is derived from an EMBL/GenBank/DDBJ whole genome shotgun (WGS) entry which is preliminary data.</text>
</comment>